<comment type="caution">
    <text evidence="9">The sequence shown here is derived from an EMBL/GenBank/DDBJ whole genome shotgun (WGS) entry which is preliminary data.</text>
</comment>
<evidence type="ECO:0000256" key="2">
    <source>
        <dbReference type="ARBA" id="ARBA00022723"/>
    </source>
</evidence>
<keyword evidence="5" id="KW-0805">Transcription regulation</keyword>
<keyword evidence="2" id="KW-0479">Metal-binding</keyword>
<evidence type="ECO:0000313" key="9">
    <source>
        <dbReference type="EMBL" id="CAG9183583.1"/>
    </source>
</evidence>
<accession>A0ABM8XTB0</accession>
<dbReference type="RefSeq" id="WP_224007710.1">
    <property type="nucleotide sequence ID" value="NZ_CAJZAF010000035.1"/>
</dbReference>
<dbReference type="EMBL" id="CAJZAF010000035">
    <property type="protein sequence ID" value="CAG9183583.1"/>
    <property type="molecule type" value="Genomic_DNA"/>
</dbReference>
<dbReference type="Proteomes" id="UP000701702">
    <property type="component" value="Unassembled WGS sequence"/>
</dbReference>
<dbReference type="Pfam" id="PF05280">
    <property type="entry name" value="FlhC"/>
    <property type="match status" value="1"/>
</dbReference>
<protein>
    <submittedName>
        <fullName evidence="9">Flagellar transcriptional regulator FlhC</fullName>
    </submittedName>
</protein>
<keyword evidence="7" id="KW-0010">Activator</keyword>
<name>A0ABM8XTB0_9BURK</name>
<keyword evidence="10" id="KW-1185">Reference proteome</keyword>
<keyword evidence="4" id="KW-0862">Zinc</keyword>
<proteinExistence type="predicted"/>
<keyword evidence="9" id="KW-0969">Cilium</keyword>
<evidence type="ECO:0000256" key="7">
    <source>
        <dbReference type="ARBA" id="ARBA00023159"/>
    </source>
</evidence>
<evidence type="ECO:0000256" key="3">
    <source>
        <dbReference type="ARBA" id="ARBA00022795"/>
    </source>
</evidence>
<keyword evidence="9" id="KW-0282">Flagellum</keyword>
<dbReference type="SUPFAM" id="SSF160930">
    <property type="entry name" value="FlhC-like"/>
    <property type="match status" value="1"/>
</dbReference>
<dbReference type="InterPro" id="IPR007944">
    <property type="entry name" value="FlhC"/>
</dbReference>
<evidence type="ECO:0000256" key="4">
    <source>
        <dbReference type="ARBA" id="ARBA00022833"/>
    </source>
</evidence>
<evidence type="ECO:0000256" key="8">
    <source>
        <dbReference type="ARBA" id="ARBA00023163"/>
    </source>
</evidence>
<keyword evidence="3" id="KW-1005">Bacterial flagellum biogenesis</keyword>
<keyword evidence="6" id="KW-0238">DNA-binding</keyword>
<keyword evidence="8" id="KW-0804">Transcription</keyword>
<keyword evidence="1" id="KW-0963">Cytoplasm</keyword>
<reference evidence="9 10" key="1">
    <citation type="submission" date="2021-08" db="EMBL/GenBank/DDBJ databases">
        <authorList>
            <person name="Peeters C."/>
        </authorList>
    </citation>
    <scope>NUCLEOTIDE SEQUENCE [LARGE SCALE GENOMIC DNA]</scope>
    <source>
        <strain evidence="9 10">LMG 23994</strain>
    </source>
</reference>
<evidence type="ECO:0000256" key="1">
    <source>
        <dbReference type="ARBA" id="ARBA00022490"/>
    </source>
</evidence>
<organism evidence="9 10">
    <name type="scientific">Cupriavidus pinatubonensis</name>
    <dbReference type="NCBI Taxonomy" id="248026"/>
    <lineage>
        <taxon>Bacteria</taxon>
        <taxon>Pseudomonadati</taxon>
        <taxon>Pseudomonadota</taxon>
        <taxon>Betaproteobacteria</taxon>
        <taxon>Burkholderiales</taxon>
        <taxon>Burkholderiaceae</taxon>
        <taxon>Cupriavidus</taxon>
    </lineage>
</organism>
<sequence>MKLDILRGDFDKLGLARLSAERIRSTNYHLTDYMEEALIRHPAFAQIFGIRKEEIEALRRNEPAFRKVMGMPFMTVVPTIGDVADWKSLVSGRTTTLAVDKIRHQTPVLDSVDKILLYHNNRAYVWLMVELLHASILAAPLLGISLELAQYLRELPQHHLDLAVSRIQFPIFRWRIAEPVFFIEHGADRTSYDLLGHYFMQFSQARAEKAEAKQDWTRLRLERLQSDVYSRMLTAMGCRASSVASLLSINPAKARKIYLEHHGASSPCGQMPSSVAWHFESSTARVQSTLFLWLYRICVSEGANVPEALIAAYSVTERTFDVDLRLTADRASYLARTMAEESELSLAGCRSCGTDYLIANCAPRIELSRSYSCPACSGTLSSAPWRRRNRGGESS</sequence>
<evidence type="ECO:0000313" key="10">
    <source>
        <dbReference type="Proteomes" id="UP000701702"/>
    </source>
</evidence>
<evidence type="ECO:0000256" key="6">
    <source>
        <dbReference type="ARBA" id="ARBA00023125"/>
    </source>
</evidence>
<gene>
    <name evidence="9" type="primary">flhC_3</name>
    <name evidence="9" type="ORF">LMG23994_05175</name>
</gene>
<evidence type="ECO:0000256" key="5">
    <source>
        <dbReference type="ARBA" id="ARBA00023015"/>
    </source>
</evidence>
<keyword evidence="9" id="KW-0966">Cell projection</keyword>